<dbReference type="PANTHER" id="PTHR32347:SF23">
    <property type="entry name" value="BLL5650 PROTEIN"/>
    <property type="match status" value="1"/>
</dbReference>
<dbReference type="Gene3D" id="1.10.287.470">
    <property type="entry name" value="Helix hairpin bin"/>
    <property type="match status" value="1"/>
</dbReference>
<comment type="similarity">
    <text evidence="2">Belongs to the membrane fusion protein (MFP) (TC 8.A.1) family.</text>
</comment>
<evidence type="ECO:0000256" key="3">
    <source>
        <dbReference type="ARBA" id="ARBA00023054"/>
    </source>
</evidence>
<reference evidence="6 7" key="1">
    <citation type="journal article" date="2009" name="Infect. Immun.">
        <title>Comparative genomics reveal extensive transposon-mediated genomic plasticity and diversity among potential effector proteins within the genus Coxiella.</title>
        <authorList>
            <person name="Beare P.A."/>
            <person name="Unsworth N."/>
            <person name="Andoh M."/>
            <person name="Voth D.E."/>
            <person name="Omsland A."/>
            <person name="Gilk S.D."/>
            <person name="Williams K.P."/>
            <person name="Sobral B.W."/>
            <person name="Kupko J.J.III."/>
            <person name="Porcella S.F."/>
            <person name="Samuel J.E."/>
            <person name="Heinzen R.A."/>
        </authorList>
    </citation>
    <scope>NUCLEOTIDE SEQUENCE [LARGE SCALE GENOMIC DNA]</scope>
    <source>
        <strain evidence="6 7">Dugway 5J108-111</strain>
    </source>
</reference>
<dbReference type="Proteomes" id="UP000008555">
    <property type="component" value="Chromosome"/>
</dbReference>
<feature type="coiled-coil region" evidence="4">
    <location>
        <begin position="79"/>
        <end position="106"/>
    </location>
</feature>
<evidence type="ECO:0000313" key="6">
    <source>
        <dbReference type="EMBL" id="ABS76791.2"/>
    </source>
</evidence>
<dbReference type="PROSITE" id="PS51257">
    <property type="entry name" value="PROKAR_LIPOPROTEIN"/>
    <property type="match status" value="1"/>
</dbReference>
<dbReference type="GO" id="GO:0030313">
    <property type="term" value="C:cell envelope"/>
    <property type="evidence" value="ECO:0007669"/>
    <property type="project" value="UniProtKB-SubCell"/>
</dbReference>
<evidence type="ECO:0000313" key="7">
    <source>
        <dbReference type="Proteomes" id="UP000008555"/>
    </source>
</evidence>
<evidence type="ECO:0000256" key="4">
    <source>
        <dbReference type="SAM" id="Coils"/>
    </source>
</evidence>
<dbReference type="KEGG" id="cbd:CBUD_2054"/>
<dbReference type="EMBL" id="CP000733">
    <property type="protein sequence ID" value="ABS76791.2"/>
    <property type="molecule type" value="Genomic_DNA"/>
</dbReference>
<evidence type="ECO:0000256" key="1">
    <source>
        <dbReference type="ARBA" id="ARBA00004196"/>
    </source>
</evidence>
<accession>A9KGX3</accession>
<dbReference type="InterPro" id="IPR058625">
    <property type="entry name" value="MdtA-like_BSH"/>
</dbReference>
<dbReference type="InterPro" id="IPR050465">
    <property type="entry name" value="UPF0194_transport"/>
</dbReference>
<organism evidence="6 7">
    <name type="scientific">Coxiella burnetii (strain Dugway 5J108-111)</name>
    <dbReference type="NCBI Taxonomy" id="434922"/>
    <lineage>
        <taxon>Bacteria</taxon>
        <taxon>Pseudomonadati</taxon>
        <taxon>Pseudomonadota</taxon>
        <taxon>Gammaproteobacteria</taxon>
        <taxon>Legionellales</taxon>
        <taxon>Coxiellaceae</taxon>
        <taxon>Coxiella</taxon>
    </lineage>
</organism>
<dbReference type="Gene3D" id="2.40.50.100">
    <property type="match status" value="1"/>
</dbReference>
<dbReference type="Gene3D" id="2.40.30.170">
    <property type="match status" value="1"/>
</dbReference>
<dbReference type="PANTHER" id="PTHR32347">
    <property type="entry name" value="EFFLUX SYSTEM COMPONENT YKNX-RELATED"/>
    <property type="match status" value="1"/>
</dbReference>
<evidence type="ECO:0000259" key="5">
    <source>
        <dbReference type="Pfam" id="PF25917"/>
    </source>
</evidence>
<sequence length="332" mass="37508">MERIPGMRLIRPIFWLLFGMLLLSGCSKNQPVLLQGYVEGQFIYLSSSVSGLLKSLLVYRGDSVKEDQTLFILDPEPQQSELQEAKAKLTQEKENLENLVKGQRQTILNRIIAEREQAIADMIYAQQTLTRFQHLYRVRAISKDELDKATADYKAKKQIVNQTEANLAEAQLGERKHLILAQQAVVDAAQANVAKLIWELDQKTVVAPKNGNIFDTFFKVGEYVPAGQPVTALLTPNNIKLIFYIPEPLLSRLKLGTVVEFKCDGCTMQRAKVTYISPEGEYTPPIIYSQKSRAKLVYRVECTIPEKNALKFHAGQPVDVYLHEESLSDSHA</sequence>
<gene>
    <name evidence="6" type="ordered locus">CBUD_2054</name>
</gene>
<dbReference type="HOGENOM" id="CLU_018816_6_5_6"/>
<comment type="subcellular location">
    <subcellularLocation>
        <location evidence="1">Cell envelope</location>
    </subcellularLocation>
</comment>
<dbReference type="Pfam" id="PF25917">
    <property type="entry name" value="BSH_RND"/>
    <property type="match status" value="1"/>
</dbReference>
<dbReference type="AlphaFoldDB" id="A9KGX3"/>
<keyword evidence="3 4" id="KW-0175">Coiled coil</keyword>
<dbReference type="RefSeq" id="WP_011997392.1">
    <property type="nucleotide sequence ID" value="NC_009727.1"/>
</dbReference>
<protein>
    <submittedName>
        <fullName evidence="6">Periplasmic component of efflux system</fullName>
    </submittedName>
</protein>
<proteinExistence type="inferred from homology"/>
<evidence type="ECO:0000256" key="2">
    <source>
        <dbReference type="ARBA" id="ARBA00009477"/>
    </source>
</evidence>
<name>A9KGX3_COXBN</name>
<dbReference type="SUPFAM" id="SSF111369">
    <property type="entry name" value="HlyD-like secretion proteins"/>
    <property type="match status" value="3"/>
</dbReference>
<feature type="domain" description="Multidrug resistance protein MdtA-like barrel-sandwich hybrid" evidence="5">
    <location>
        <begin position="46"/>
        <end position="234"/>
    </location>
</feature>